<keyword evidence="4" id="KW-1185">Reference proteome</keyword>
<accession>A0A154P0M4</accession>
<dbReference type="Proteomes" id="UP000076502">
    <property type="component" value="Unassembled WGS sequence"/>
</dbReference>
<evidence type="ECO:0000313" key="3">
    <source>
        <dbReference type="EMBL" id="KZC04904.1"/>
    </source>
</evidence>
<organism evidence="3 4">
    <name type="scientific">Dufourea novaeangliae</name>
    <name type="common">Sweat bee</name>
    <dbReference type="NCBI Taxonomy" id="178035"/>
    <lineage>
        <taxon>Eukaryota</taxon>
        <taxon>Metazoa</taxon>
        <taxon>Ecdysozoa</taxon>
        <taxon>Arthropoda</taxon>
        <taxon>Hexapoda</taxon>
        <taxon>Insecta</taxon>
        <taxon>Pterygota</taxon>
        <taxon>Neoptera</taxon>
        <taxon>Endopterygota</taxon>
        <taxon>Hymenoptera</taxon>
        <taxon>Apocrita</taxon>
        <taxon>Aculeata</taxon>
        <taxon>Apoidea</taxon>
        <taxon>Anthophila</taxon>
        <taxon>Halictidae</taxon>
        <taxon>Rophitinae</taxon>
        <taxon>Dufourea</taxon>
    </lineage>
</organism>
<feature type="region of interest" description="Disordered" evidence="1">
    <location>
        <begin position="1"/>
        <end position="59"/>
    </location>
</feature>
<keyword evidence="2" id="KW-1133">Transmembrane helix</keyword>
<sequence length="105" mass="11661">MQTQGGGYVNKLVPPSYEESTNPHPVYSVAYHQPSAPTNSQRTEFSGNHVQSPNNSSHTEPTVVHVIATPYWAAGKKRRCLYTFISMLSIVLCIIIFVRVLVMLA</sequence>
<dbReference type="EMBL" id="KQ434783">
    <property type="protein sequence ID" value="KZC04904.1"/>
    <property type="molecule type" value="Genomic_DNA"/>
</dbReference>
<keyword evidence="2" id="KW-0472">Membrane</keyword>
<name>A0A154P0M4_DUFNO</name>
<feature type="compositionally biased region" description="Polar residues" evidence="1">
    <location>
        <begin position="35"/>
        <end position="59"/>
    </location>
</feature>
<protein>
    <submittedName>
        <fullName evidence="3">Uncharacterized protein</fullName>
    </submittedName>
</protein>
<reference evidence="3 4" key="1">
    <citation type="submission" date="2015-07" db="EMBL/GenBank/DDBJ databases">
        <title>The genome of Dufourea novaeangliae.</title>
        <authorList>
            <person name="Pan H."/>
            <person name="Kapheim K."/>
        </authorList>
    </citation>
    <scope>NUCLEOTIDE SEQUENCE [LARGE SCALE GENOMIC DNA]</scope>
    <source>
        <strain evidence="3">0120121106</strain>
        <tissue evidence="3">Whole body</tissue>
    </source>
</reference>
<proteinExistence type="predicted"/>
<feature type="transmembrane region" description="Helical" evidence="2">
    <location>
        <begin position="81"/>
        <end position="102"/>
    </location>
</feature>
<dbReference type="AlphaFoldDB" id="A0A154P0M4"/>
<evidence type="ECO:0000256" key="2">
    <source>
        <dbReference type="SAM" id="Phobius"/>
    </source>
</evidence>
<keyword evidence="2" id="KW-0812">Transmembrane</keyword>
<gene>
    <name evidence="3" type="ORF">WN55_09703</name>
</gene>
<evidence type="ECO:0000313" key="4">
    <source>
        <dbReference type="Proteomes" id="UP000076502"/>
    </source>
</evidence>
<evidence type="ECO:0000256" key="1">
    <source>
        <dbReference type="SAM" id="MobiDB-lite"/>
    </source>
</evidence>